<dbReference type="EMBL" id="AYYY01000025">
    <property type="protein sequence ID" value="KRM61487.1"/>
    <property type="molecule type" value="Genomic_DNA"/>
</dbReference>
<keyword evidence="7 10" id="KW-1133">Transmembrane helix</keyword>
<dbReference type="PANTHER" id="PTHR32024">
    <property type="entry name" value="TRK SYSTEM POTASSIUM UPTAKE PROTEIN TRKG-RELATED"/>
    <property type="match status" value="1"/>
</dbReference>
<feature type="transmembrane region" description="Helical" evidence="10">
    <location>
        <begin position="422"/>
        <end position="447"/>
    </location>
</feature>
<reference evidence="11 12" key="1">
    <citation type="journal article" date="2015" name="Genome Announc.">
        <title>Expanding the biotechnology potential of lactobacilli through comparative genomics of 213 strains and associated genera.</title>
        <authorList>
            <person name="Sun Z."/>
            <person name="Harris H.M."/>
            <person name="McCann A."/>
            <person name="Guo C."/>
            <person name="Argimon S."/>
            <person name="Zhang W."/>
            <person name="Yang X."/>
            <person name="Jeffery I.B."/>
            <person name="Cooney J.C."/>
            <person name="Kagawa T.F."/>
            <person name="Liu W."/>
            <person name="Song Y."/>
            <person name="Salvetti E."/>
            <person name="Wrobel A."/>
            <person name="Rasinkangas P."/>
            <person name="Parkhill J."/>
            <person name="Rea M.C."/>
            <person name="O'Sullivan O."/>
            <person name="Ritari J."/>
            <person name="Douillard F.P."/>
            <person name="Paul Ross R."/>
            <person name="Yang R."/>
            <person name="Briner A.E."/>
            <person name="Felis G.E."/>
            <person name="de Vos W.M."/>
            <person name="Barrangou R."/>
            <person name="Klaenhammer T.R."/>
            <person name="Caufield P.W."/>
            <person name="Cui Y."/>
            <person name="Zhang H."/>
            <person name="O'Toole P.W."/>
        </authorList>
    </citation>
    <scope>NUCLEOTIDE SEQUENCE [LARGE SCALE GENOMIC DNA]</scope>
    <source>
        <strain evidence="11 12">DSM 20634</strain>
    </source>
</reference>
<feature type="transmembrane region" description="Helical" evidence="10">
    <location>
        <begin position="208"/>
        <end position="227"/>
    </location>
</feature>
<dbReference type="PANTHER" id="PTHR32024:SF1">
    <property type="entry name" value="KTR SYSTEM POTASSIUM UPTAKE PROTEIN B"/>
    <property type="match status" value="1"/>
</dbReference>
<dbReference type="OrthoDB" id="9810952at2"/>
<proteinExistence type="predicted"/>
<feature type="transmembrane region" description="Helical" evidence="10">
    <location>
        <begin position="363"/>
        <end position="386"/>
    </location>
</feature>
<comment type="subcellular location">
    <subcellularLocation>
        <location evidence="1">Cell membrane</location>
        <topology evidence="1">Multi-pass membrane protein</topology>
    </subcellularLocation>
</comment>
<evidence type="ECO:0000256" key="9">
    <source>
        <dbReference type="ARBA" id="ARBA00023136"/>
    </source>
</evidence>
<keyword evidence="12" id="KW-1185">Reference proteome</keyword>
<name>A0A0R2A4A4_9LACO</name>
<dbReference type="RefSeq" id="WP_083483761.1">
    <property type="nucleotide sequence ID" value="NZ_AYYY01000025.1"/>
</dbReference>
<keyword evidence="3" id="KW-1003">Cell membrane</keyword>
<keyword evidence="5 10" id="KW-0812">Transmembrane</keyword>
<organism evidence="11 12">
    <name type="scientific">Paucilactobacillus vaccinostercus DSM 20634</name>
    <dbReference type="NCBI Taxonomy" id="1423813"/>
    <lineage>
        <taxon>Bacteria</taxon>
        <taxon>Bacillati</taxon>
        <taxon>Bacillota</taxon>
        <taxon>Bacilli</taxon>
        <taxon>Lactobacillales</taxon>
        <taxon>Lactobacillaceae</taxon>
        <taxon>Paucilactobacillus</taxon>
    </lineage>
</organism>
<keyword evidence="2" id="KW-0813">Transport</keyword>
<dbReference type="GO" id="GO:0015379">
    <property type="term" value="F:potassium:chloride symporter activity"/>
    <property type="evidence" value="ECO:0007669"/>
    <property type="project" value="InterPro"/>
</dbReference>
<dbReference type="PATRIC" id="fig|1423813.3.peg.1588"/>
<dbReference type="InterPro" id="IPR004772">
    <property type="entry name" value="TrkH"/>
</dbReference>
<keyword evidence="6" id="KW-0630">Potassium</keyword>
<evidence type="ECO:0000256" key="8">
    <source>
        <dbReference type="ARBA" id="ARBA00023065"/>
    </source>
</evidence>
<keyword evidence="9 10" id="KW-0472">Membrane</keyword>
<dbReference type="AlphaFoldDB" id="A0A0R2A4A4"/>
<evidence type="ECO:0000313" key="11">
    <source>
        <dbReference type="EMBL" id="KRM61487.1"/>
    </source>
</evidence>
<sequence length="466" mass="51326">MYTFALIIDKLRLGEVIVTLNQKKHRLSLPQLLTFGFLGIILIGSVLLSLPIATDTVTGTDYVDALFTATSATCITGLTTISTAAHWSVFGQIVIMILVEIGGLGYMTFTVLLFSMIRKRPTLTTRMMVKESLSLETLADVKTVTKYVIGLSIVIQTAGVFLLMVDLVPRFGLLKGAYFSLFHSVMGFCNAGFDLFGDSLASFANDPYVILVISMLIVAGGVGFLVWRDLLLWRRRHRVSLHTKISLTTSAVLTVSATLILWFSEHGFRALGSHVNLWSRMVDTFLLAVSPRTAGLQVLSYSHISMAGIILTMVLMFIGGTPGSTAGGIKTTTLGILWMQSWAALRGQEDVEFGHRRFSQENIYRASMLVFISAMIVIIAVMLLSISEPIPKGQGLEYILFEVLSAFSTTGLSMGLTPHLTLFGKSIIMVLMFIGRVGLFTVMYTILNANRRQRHYRYVEEGVMIG</sequence>
<evidence type="ECO:0000313" key="12">
    <source>
        <dbReference type="Proteomes" id="UP000051733"/>
    </source>
</evidence>
<feature type="transmembrane region" description="Helical" evidence="10">
    <location>
        <begin position="32"/>
        <end position="53"/>
    </location>
</feature>
<accession>A0A0R2A4A4</accession>
<gene>
    <name evidence="11" type="ORF">FC26_GL001562</name>
</gene>
<evidence type="ECO:0000256" key="10">
    <source>
        <dbReference type="SAM" id="Phobius"/>
    </source>
</evidence>
<keyword evidence="8" id="KW-0406">Ion transport</keyword>
<keyword evidence="4" id="KW-0633">Potassium transport</keyword>
<evidence type="ECO:0000256" key="1">
    <source>
        <dbReference type="ARBA" id="ARBA00004651"/>
    </source>
</evidence>
<evidence type="ECO:0000256" key="4">
    <source>
        <dbReference type="ARBA" id="ARBA00022538"/>
    </source>
</evidence>
<evidence type="ECO:0000256" key="3">
    <source>
        <dbReference type="ARBA" id="ARBA00022475"/>
    </source>
</evidence>
<dbReference type="Proteomes" id="UP000051733">
    <property type="component" value="Unassembled WGS sequence"/>
</dbReference>
<evidence type="ECO:0000256" key="7">
    <source>
        <dbReference type="ARBA" id="ARBA00022989"/>
    </source>
</evidence>
<feature type="transmembrane region" description="Helical" evidence="10">
    <location>
        <begin position="247"/>
        <end position="264"/>
    </location>
</feature>
<dbReference type="NCBIfam" id="TIGR00933">
    <property type="entry name" value="2a38"/>
    <property type="match status" value="1"/>
</dbReference>
<comment type="caution">
    <text evidence="11">The sequence shown here is derived from an EMBL/GenBank/DDBJ whole genome shotgun (WGS) entry which is preliminary data.</text>
</comment>
<dbReference type="STRING" id="1423813.FC26_GL001562"/>
<evidence type="ECO:0000256" key="6">
    <source>
        <dbReference type="ARBA" id="ARBA00022958"/>
    </source>
</evidence>
<evidence type="ECO:0000256" key="5">
    <source>
        <dbReference type="ARBA" id="ARBA00022692"/>
    </source>
</evidence>
<dbReference type="Pfam" id="PF02386">
    <property type="entry name" value="TrkH"/>
    <property type="match status" value="1"/>
</dbReference>
<feature type="transmembrane region" description="Helical" evidence="10">
    <location>
        <begin position="147"/>
        <end position="165"/>
    </location>
</feature>
<dbReference type="GO" id="GO:0005886">
    <property type="term" value="C:plasma membrane"/>
    <property type="evidence" value="ECO:0007669"/>
    <property type="project" value="UniProtKB-SubCell"/>
</dbReference>
<protein>
    <submittedName>
        <fullName evidence="11">TrkH family potassium uptake protein</fullName>
    </submittedName>
</protein>
<dbReference type="InterPro" id="IPR003445">
    <property type="entry name" value="Cat_transpt"/>
</dbReference>
<feature type="transmembrane region" description="Helical" evidence="10">
    <location>
        <begin position="298"/>
        <end position="318"/>
    </location>
</feature>
<feature type="transmembrane region" description="Helical" evidence="10">
    <location>
        <begin position="94"/>
        <end position="117"/>
    </location>
</feature>
<evidence type="ECO:0000256" key="2">
    <source>
        <dbReference type="ARBA" id="ARBA00022448"/>
    </source>
</evidence>